<dbReference type="EMBL" id="CP012508">
    <property type="protein sequence ID" value="ALB21524.1"/>
    <property type="molecule type" value="Genomic_DNA"/>
</dbReference>
<evidence type="ECO:0000313" key="1">
    <source>
        <dbReference type="EMBL" id="ALB21524.1"/>
    </source>
</evidence>
<protein>
    <submittedName>
        <fullName evidence="1">Uncharacterized protein</fullName>
    </submittedName>
</protein>
<proteinExistence type="predicted"/>
<accession>A0A1L6TGH8</accession>
<name>A0A1L6TGH8_PISSA</name>
<dbReference type="Proteomes" id="UP000029558">
    <property type="component" value="Chromosome"/>
</dbReference>
<dbReference type="RefSeq" id="WP_017376776.1">
    <property type="nucleotide sequence ID" value="NZ_CP012508.1"/>
</dbReference>
<dbReference type="OrthoDB" id="5615349at2"/>
<evidence type="ECO:0000313" key="2">
    <source>
        <dbReference type="Proteomes" id="UP000029558"/>
    </source>
</evidence>
<reference evidence="1 2" key="1">
    <citation type="journal article" date="2014" name="Genome Announc.">
        <title>Comparative Genome Analysis of Two Isolates of the Fish Pathogen Piscirickettsia salmonis from Different Hosts Reveals Major Differences in Virulence-Associated Secretion Systems.</title>
        <authorList>
            <person name="Bohle H."/>
            <person name="Henriquez P."/>
            <person name="Grothusen H."/>
            <person name="Navas E."/>
            <person name="Sandoval A."/>
            <person name="Bustamante F."/>
            <person name="Bustos P."/>
            <person name="Mancilla M."/>
        </authorList>
    </citation>
    <scope>NUCLEOTIDE SEQUENCE [LARGE SCALE GENOMIC DNA]</scope>
    <source>
        <strain evidence="2">B1-32597</strain>
    </source>
</reference>
<gene>
    <name evidence="1" type="ORF">KU39_340</name>
</gene>
<organism evidence="1 2">
    <name type="scientific">Piscirickettsia salmonis</name>
    <dbReference type="NCBI Taxonomy" id="1238"/>
    <lineage>
        <taxon>Bacteria</taxon>
        <taxon>Pseudomonadati</taxon>
        <taxon>Pseudomonadota</taxon>
        <taxon>Gammaproteobacteria</taxon>
        <taxon>Thiotrichales</taxon>
        <taxon>Piscirickettsiaceae</taxon>
        <taxon>Piscirickettsia</taxon>
    </lineage>
</organism>
<sequence>MKNQLSCLLLATTLITPVLAAPVPNPTKNNDEIIKFSIKEENHVQVHSAKVSVLANITSTDNKHSFDEILAPILKAEKKARIEQVMQTKSDSGLPQYKVLIVQRAAMKNINKLTSRYQSYEKPGMSFKVVDISYSPTSNQFEKKWAKMRLKLYKEIQQEITSYNKLTNKQFKIKSVQYWHNNNVPRMQPIMLKSFVMSSANNEQRDISNNSNNVTTKVEMTANVELMSKI</sequence>
<dbReference type="AlphaFoldDB" id="A0A1L6TGH8"/>